<accession>G0N5A6</accession>
<dbReference type="InParanoid" id="G0N5A6"/>
<reference evidence="2" key="1">
    <citation type="submission" date="2011-07" db="EMBL/GenBank/DDBJ databases">
        <authorList>
            <consortium name="Caenorhabditis brenneri Sequencing and Analysis Consortium"/>
            <person name="Wilson R.K."/>
        </authorList>
    </citation>
    <scope>NUCLEOTIDE SEQUENCE [LARGE SCALE GENOMIC DNA]</scope>
    <source>
        <strain evidence="2">PB2801</strain>
    </source>
</reference>
<dbReference type="HOGENOM" id="CLU_2099019_0_0_1"/>
<name>G0N5A6_CAEBE</name>
<organism evidence="2">
    <name type="scientific">Caenorhabditis brenneri</name>
    <name type="common">Nematode worm</name>
    <dbReference type="NCBI Taxonomy" id="135651"/>
    <lineage>
        <taxon>Eukaryota</taxon>
        <taxon>Metazoa</taxon>
        <taxon>Ecdysozoa</taxon>
        <taxon>Nematoda</taxon>
        <taxon>Chromadorea</taxon>
        <taxon>Rhabditida</taxon>
        <taxon>Rhabditina</taxon>
        <taxon>Rhabditomorpha</taxon>
        <taxon>Rhabditoidea</taxon>
        <taxon>Rhabditidae</taxon>
        <taxon>Peloderinae</taxon>
        <taxon>Caenorhabditis</taxon>
    </lineage>
</organism>
<sequence>MSKTYVYCKLDFLRQNSLVEFMDKTHAIRFDPIFLHVGPETRRNLEIVFNNQYCMKTVESWDIEFIITPPSLTQTRVHTLLAHPDTFTLSAAEEWFCLKKRRTQRFVSSFTDCVYA</sequence>
<protein>
    <submittedName>
        <fullName evidence="1">Uncharacterized protein</fullName>
    </submittedName>
</protein>
<proteinExistence type="predicted"/>
<evidence type="ECO:0000313" key="2">
    <source>
        <dbReference type="Proteomes" id="UP000008068"/>
    </source>
</evidence>
<gene>
    <name evidence="1" type="ORF">CAEBREN_01991</name>
</gene>
<dbReference type="AlphaFoldDB" id="G0N5A6"/>
<keyword evidence="2" id="KW-1185">Reference proteome</keyword>
<dbReference type="Proteomes" id="UP000008068">
    <property type="component" value="Unassembled WGS sequence"/>
</dbReference>
<dbReference type="EMBL" id="GL379839">
    <property type="protein sequence ID" value="EGT53027.1"/>
    <property type="molecule type" value="Genomic_DNA"/>
</dbReference>
<evidence type="ECO:0000313" key="1">
    <source>
        <dbReference type="EMBL" id="EGT53027.1"/>
    </source>
</evidence>